<protein>
    <recommendedName>
        <fullName evidence="4">Protein LURP-one-related 4</fullName>
    </recommendedName>
</protein>
<reference evidence="3" key="1">
    <citation type="journal article" date="2007" name="PLoS ONE">
        <title>The first genome sequence of an elite grapevine cultivar (Pinot noir Vitis vinifera L.): coping with a highly heterozygous genome.</title>
        <authorList>
            <person name="Velasco R."/>
            <person name="Zharkikh A."/>
            <person name="Troggio M."/>
            <person name="Cartwright D.A."/>
            <person name="Cestaro A."/>
            <person name="Pruss D."/>
            <person name="Pindo M."/>
            <person name="FitzGerald L.M."/>
            <person name="Vezzulli S."/>
            <person name="Reid J."/>
            <person name="Malacarne G."/>
            <person name="Iliev D."/>
            <person name="Coppola G."/>
            <person name="Wardell B."/>
            <person name="Micheletti D."/>
            <person name="Macalma T."/>
            <person name="Facci M."/>
            <person name="Mitchell J.T."/>
            <person name="Perazzolli M."/>
            <person name="Eldredge G."/>
            <person name="Gatto P."/>
            <person name="Oyzerski R."/>
            <person name="Moretto M."/>
            <person name="Gutin N."/>
            <person name="Stefanini M."/>
            <person name="Chen Y."/>
            <person name="Segala C."/>
            <person name="Davenport C."/>
            <person name="Dematte L."/>
            <person name="Mraz A."/>
            <person name="Battilana J."/>
            <person name="Stormo K."/>
            <person name="Costa F."/>
            <person name="Tao Q."/>
            <person name="Si-Ammour A."/>
            <person name="Harkins T."/>
            <person name="Lackey A."/>
            <person name="Perbost C."/>
            <person name="Taillon B."/>
            <person name="Stella A."/>
            <person name="Solovyev V."/>
            <person name="Fawcett J.A."/>
            <person name="Sterck L."/>
            <person name="Vandepoele K."/>
            <person name="Grando S.M."/>
            <person name="Toppo S."/>
            <person name="Moser C."/>
            <person name="Lanchbury J."/>
            <person name="Bogden R."/>
            <person name="Skolnick M."/>
            <person name="Sgaramella V."/>
            <person name="Bhatnagar S.K."/>
            <person name="Fontana P."/>
            <person name="Gutin A."/>
            <person name="Van de Peer Y."/>
            <person name="Salamini F."/>
            <person name="Viola R."/>
        </authorList>
    </citation>
    <scope>NUCLEOTIDE SEQUENCE</scope>
</reference>
<evidence type="ECO:0008006" key="4">
    <source>
        <dbReference type="Google" id="ProtNLM"/>
    </source>
</evidence>
<dbReference type="PANTHER" id="PTHR31087:SF153">
    <property type="entry name" value="PROTEIN LURP-ONE-RELATED 11"/>
    <property type="match status" value="1"/>
</dbReference>
<name>A5C6C2_VITVI</name>
<organism evidence="3">
    <name type="scientific">Vitis vinifera</name>
    <name type="common">Grape</name>
    <dbReference type="NCBI Taxonomy" id="29760"/>
    <lineage>
        <taxon>Eukaryota</taxon>
        <taxon>Viridiplantae</taxon>
        <taxon>Streptophyta</taxon>
        <taxon>Embryophyta</taxon>
        <taxon>Tracheophyta</taxon>
        <taxon>Spermatophyta</taxon>
        <taxon>Magnoliopsida</taxon>
        <taxon>eudicotyledons</taxon>
        <taxon>Gunneridae</taxon>
        <taxon>Pentapetalae</taxon>
        <taxon>rosids</taxon>
        <taxon>Vitales</taxon>
        <taxon>Vitaceae</taxon>
        <taxon>Viteae</taxon>
        <taxon>Vitis</taxon>
    </lineage>
</organism>
<dbReference type="Pfam" id="PF04525">
    <property type="entry name" value="LOR"/>
    <property type="match status" value="1"/>
</dbReference>
<comment type="similarity">
    <text evidence="1">Belongs to the LOR family.</text>
</comment>
<dbReference type="InterPro" id="IPR038595">
    <property type="entry name" value="LOR_sf"/>
</dbReference>
<dbReference type="Gene3D" id="2.40.160.200">
    <property type="entry name" value="LURP1-related"/>
    <property type="match status" value="1"/>
</dbReference>
<dbReference type="ExpressionAtlas" id="A5C6C2">
    <property type="expression patterns" value="baseline and differential"/>
</dbReference>
<evidence type="ECO:0000313" key="3">
    <source>
        <dbReference type="EMBL" id="CAN66408.1"/>
    </source>
</evidence>
<sequence length="267" mass="29474">MTPHKKRGGFPRLKSFGQNGKGSKVQRLSHPTPTCGLLKANQTSVLHFGTLIKFSEPNFPVGNPISRSATQRSMRGFLALSGLTNFTFVANCSNILKITSRRETFTLWMKSLVIRGNGYTVFNSDGEIVYRMDNYDKKCSSEVYLMDLQGKVLFTILRRGLAGKSTFKIVNSEGGVMAEVKQKQTSSGVVLGDDVLDLVVEPHVDHSLVMALVAVKQKQTSPRVDFGDDVLSLVVKHHVDHSLIMALVAMCGLAHRITLCPTLNFFE</sequence>
<dbReference type="PANTHER" id="PTHR31087">
    <property type="match status" value="1"/>
</dbReference>
<proteinExistence type="inferred from homology"/>
<accession>A5C6C2</accession>
<evidence type="ECO:0000256" key="2">
    <source>
        <dbReference type="SAM" id="MobiDB-lite"/>
    </source>
</evidence>
<dbReference type="InterPro" id="IPR007612">
    <property type="entry name" value="LOR"/>
</dbReference>
<dbReference type="InterPro" id="IPR025659">
    <property type="entry name" value="Tubby-like_C"/>
</dbReference>
<gene>
    <name evidence="3" type="ORF">VITISV_020975</name>
</gene>
<dbReference type="SUPFAM" id="SSF54518">
    <property type="entry name" value="Tubby C-terminal domain-like"/>
    <property type="match status" value="2"/>
</dbReference>
<evidence type="ECO:0000256" key="1">
    <source>
        <dbReference type="ARBA" id="ARBA00005437"/>
    </source>
</evidence>
<feature type="region of interest" description="Disordered" evidence="2">
    <location>
        <begin position="1"/>
        <end position="28"/>
    </location>
</feature>
<dbReference type="EMBL" id="AM483883">
    <property type="protein sequence ID" value="CAN66408.1"/>
    <property type="molecule type" value="Genomic_DNA"/>
</dbReference>
<dbReference type="AlphaFoldDB" id="A5C6C2"/>